<feature type="transmembrane region" description="Helical" evidence="1">
    <location>
        <begin position="72"/>
        <end position="93"/>
    </location>
</feature>
<dbReference type="EMBL" id="JBHSGG010000036">
    <property type="protein sequence ID" value="MFC4729107.1"/>
    <property type="molecule type" value="Genomic_DNA"/>
</dbReference>
<evidence type="ECO:0000256" key="1">
    <source>
        <dbReference type="SAM" id="Phobius"/>
    </source>
</evidence>
<dbReference type="RefSeq" id="WP_377005183.1">
    <property type="nucleotide sequence ID" value="NZ_JBHSGG010000036.1"/>
</dbReference>
<protein>
    <submittedName>
        <fullName evidence="2">Holin</fullName>
    </submittedName>
</protein>
<name>A0ABV9NLA2_9GAMM</name>
<proteinExistence type="predicted"/>
<gene>
    <name evidence="2" type="ORF">ACFO3Q_13110</name>
</gene>
<accession>A0ABV9NLA2</accession>
<evidence type="ECO:0000313" key="2">
    <source>
        <dbReference type="EMBL" id="MFC4729107.1"/>
    </source>
</evidence>
<organism evidence="2 3">
    <name type="scientific">Coralloluteibacterium thermophilum</name>
    <dbReference type="NCBI Taxonomy" id="2707049"/>
    <lineage>
        <taxon>Bacteria</taxon>
        <taxon>Pseudomonadati</taxon>
        <taxon>Pseudomonadota</taxon>
        <taxon>Gammaproteobacteria</taxon>
        <taxon>Lysobacterales</taxon>
        <taxon>Lysobacteraceae</taxon>
        <taxon>Coralloluteibacterium</taxon>
    </lineage>
</organism>
<reference evidence="3" key="1">
    <citation type="journal article" date="2019" name="Int. J. Syst. Evol. Microbiol.">
        <title>The Global Catalogue of Microorganisms (GCM) 10K type strain sequencing project: providing services to taxonomists for standard genome sequencing and annotation.</title>
        <authorList>
            <consortium name="The Broad Institute Genomics Platform"/>
            <consortium name="The Broad Institute Genome Sequencing Center for Infectious Disease"/>
            <person name="Wu L."/>
            <person name="Ma J."/>
        </authorList>
    </citation>
    <scope>NUCLEOTIDE SEQUENCE [LARGE SCALE GENOMIC DNA]</scope>
    <source>
        <strain evidence="3">CGMCC 1.13574</strain>
    </source>
</reference>
<dbReference type="Proteomes" id="UP001595892">
    <property type="component" value="Unassembled WGS sequence"/>
</dbReference>
<feature type="transmembrane region" description="Helical" evidence="1">
    <location>
        <begin position="44"/>
        <end position="66"/>
    </location>
</feature>
<evidence type="ECO:0000313" key="3">
    <source>
        <dbReference type="Proteomes" id="UP001595892"/>
    </source>
</evidence>
<keyword evidence="1" id="KW-1133">Transmembrane helix</keyword>
<keyword evidence="1" id="KW-0812">Transmembrane</keyword>
<comment type="caution">
    <text evidence="2">The sequence shown here is derived from an EMBL/GenBank/DDBJ whole genome shotgun (WGS) entry which is preliminary data.</text>
</comment>
<sequence>MFDFWSVLAVPPLALIFLTAIFGLNEVRIRSWRDLRAGRGWVELLLGSAFTAMASMSFMLGAAVLYGASLYTWRGCLLMWSIAAVFLTFGAFAPWRHWFRRMAEA</sequence>
<keyword evidence="1" id="KW-0472">Membrane</keyword>
<feature type="transmembrane region" description="Helical" evidence="1">
    <location>
        <begin position="6"/>
        <end position="24"/>
    </location>
</feature>
<keyword evidence="3" id="KW-1185">Reference proteome</keyword>